<dbReference type="PANTHER" id="PTHR30506">
    <property type="entry name" value="INNER MEMBRANE PROTEIN"/>
    <property type="match status" value="1"/>
</dbReference>
<comment type="caution">
    <text evidence="9">The sequence shown here is derived from an EMBL/GenBank/DDBJ whole genome shotgun (WGS) entry which is preliminary data.</text>
</comment>
<dbReference type="InterPro" id="IPR005115">
    <property type="entry name" value="Gly_transporter"/>
</dbReference>
<feature type="transmembrane region" description="Helical" evidence="7">
    <location>
        <begin position="125"/>
        <end position="146"/>
    </location>
</feature>
<dbReference type="Pfam" id="PF03458">
    <property type="entry name" value="Gly_transporter"/>
    <property type="match status" value="2"/>
</dbReference>
<dbReference type="RefSeq" id="WP_161765800.1">
    <property type="nucleotide sequence ID" value="NZ_JAAATW010000001.1"/>
</dbReference>
<feature type="transmembrane region" description="Helical" evidence="7">
    <location>
        <begin position="101"/>
        <end position="119"/>
    </location>
</feature>
<evidence type="ECO:0000256" key="6">
    <source>
        <dbReference type="ARBA" id="ARBA00023136"/>
    </source>
</evidence>
<dbReference type="PANTHER" id="PTHR30506:SF3">
    <property type="entry name" value="UPF0126 INNER MEMBRANE PROTEIN YADS-RELATED"/>
    <property type="match status" value="1"/>
</dbReference>
<keyword evidence="5 7" id="KW-1133">Transmembrane helix</keyword>
<reference evidence="10" key="1">
    <citation type="submission" date="2020-01" db="EMBL/GenBank/DDBJ databases">
        <title>Sphingomonas sp. strain CSW-10.</title>
        <authorList>
            <person name="Chen W.-M."/>
        </authorList>
    </citation>
    <scope>NUCLEOTIDE SEQUENCE [LARGE SCALE GENOMIC DNA]</scope>
    <source>
        <strain evidence="10">CCP-1</strain>
    </source>
</reference>
<feature type="domain" description="Glycine transporter" evidence="8">
    <location>
        <begin position="101"/>
        <end position="174"/>
    </location>
</feature>
<feature type="domain" description="Glycine transporter" evidence="8">
    <location>
        <begin position="16"/>
        <end position="88"/>
    </location>
</feature>
<evidence type="ECO:0000256" key="5">
    <source>
        <dbReference type="ARBA" id="ARBA00022989"/>
    </source>
</evidence>
<evidence type="ECO:0000256" key="2">
    <source>
        <dbReference type="ARBA" id="ARBA00008193"/>
    </source>
</evidence>
<feature type="transmembrane region" description="Helical" evidence="7">
    <location>
        <begin position="12"/>
        <end position="33"/>
    </location>
</feature>
<keyword evidence="4 7" id="KW-0812">Transmembrane</keyword>
<dbReference type="Proteomes" id="UP001517376">
    <property type="component" value="Unassembled WGS sequence"/>
</dbReference>
<feature type="transmembrane region" description="Helical" evidence="7">
    <location>
        <begin position="40"/>
        <end position="61"/>
    </location>
</feature>
<proteinExistence type="inferred from homology"/>
<organism evidence="9 10">
    <name type="scientific">Paragemmobacter ruber</name>
    <dbReference type="NCBI Taxonomy" id="1985673"/>
    <lineage>
        <taxon>Bacteria</taxon>
        <taxon>Pseudomonadati</taxon>
        <taxon>Pseudomonadota</taxon>
        <taxon>Alphaproteobacteria</taxon>
        <taxon>Rhodobacterales</taxon>
        <taxon>Paracoccaceae</taxon>
        <taxon>Paragemmobacter</taxon>
    </lineage>
</organism>
<comment type="subcellular location">
    <subcellularLocation>
        <location evidence="1">Cell membrane</location>
        <topology evidence="1">Multi-pass membrane protein</topology>
    </subcellularLocation>
</comment>
<sequence>MIAPGFPLPAEALLSALDYGSVAIFALTGALVASRSQLDIVGFIFIACLTAVGGGTVRDVILSRPPVWIGDPALLAVATGAAVVVFFGAHRLESRYRALEWLDAFALAVAVPAGVGVALAEGLGWPVILVMGMVTGCMGGLLRDVVCNEVPLVLKQGELYVTCAFCGAGAAVLLGLAGAAGWQMLLACAVVTLVLRAGSLGLGWRLPVYKARPPRPGSPKR</sequence>
<evidence type="ECO:0000256" key="3">
    <source>
        <dbReference type="ARBA" id="ARBA00022475"/>
    </source>
</evidence>
<protein>
    <submittedName>
        <fullName evidence="9">Trimeric intracellular cation channel family protein</fullName>
    </submittedName>
</protein>
<keyword evidence="10" id="KW-1185">Reference proteome</keyword>
<dbReference type="EMBL" id="JAAATW010000001">
    <property type="protein sequence ID" value="NBE06835.1"/>
    <property type="molecule type" value="Genomic_DNA"/>
</dbReference>
<evidence type="ECO:0000259" key="8">
    <source>
        <dbReference type="Pfam" id="PF03458"/>
    </source>
</evidence>
<evidence type="ECO:0000313" key="9">
    <source>
        <dbReference type="EMBL" id="NBE06835.1"/>
    </source>
</evidence>
<keyword evidence="6 7" id="KW-0472">Membrane</keyword>
<evidence type="ECO:0000256" key="4">
    <source>
        <dbReference type="ARBA" id="ARBA00022692"/>
    </source>
</evidence>
<name>A0ABW9Y2T8_9RHOB</name>
<evidence type="ECO:0000256" key="7">
    <source>
        <dbReference type="SAM" id="Phobius"/>
    </source>
</evidence>
<feature type="transmembrane region" description="Helical" evidence="7">
    <location>
        <begin position="158"/>
        <end position="178"/>
    </location>
</feature>
<keyword evidence="3" id="KW-1003">Cell membrane</keyword>
<feature type="transmembrane region" description="Helical" evidence="7">
    <location>
        <begin position="184"/>
        <end position="206"/>
    </location>
</feature>
<gene>
    <name evidence="9" type="ORF">GU920_04765</name>
</gene>
<accession>A0ABW9Y2T8</accession>
<comment type="similarity">
    <text evidence="2">Belongs to the UPF0126 family.</text>
</comment>
<feature type="transmembrane region" description="Helical" evidence="7">
    <location>
        <begin position="67"/>
        <end position="89"/>
    </location>
</feature>
<evidence type="ECO:0000313" key="10">
    <source>
        <dbReference type="Proteomes" id="UP001517376"/>
    </source>
</evidence>
<evidence type="ECO:0000256" key="1">
    <source>
        <dbReference type="ARBA" id="ARBA00004651"/>
    </source>
</evidence>